<feature type="binding site" evidence="7">
    <location>
        <begin position="356"/>
        <end position="360"/>
    </location>
    <ligand>
        <name>ATP</name>
        <dbReference type="ChEBI" id="CHEBI:30616"/>
    </ligand>
</feature>
<evidence type="ECO:0000256" key="7">
    <source>
        <dbReference type="PIRSR" id="PIRSR600407-2"/>
    </source>
</evidence>
<evidence type="ECO:0000256" key="6">
    <source>
        <dbReference type="PIRSR" id="PIRSR600407-1"/>
    </source>
</evidence>
<sequence>MNDHRGDIEIISSSTSSSGHSTGTAVPTENIASHTRSRSLHLHNKSSNLSSDSINSLGNNIQMAISPRSSNYERLEGGMGPSRTSNKRFAWKKFAIAAVVLVGLVWVFGPREPAKVLSWPSNDTADEIVYTTPYPNVDPVDPIVPSILDTDKPTSPSTNTDTKNSSPPTGHPKSFEEDPDPTKTTYCTAPYAPHLPLVQYALMIDAGSTGSRIHIYKFNNCGSSPLYEYEVFKQRQPGLSKLASQPNDAAESLDILLDEAVRVVPSSLRACTPVAVKATAGLRLLPGSQSKDILDAVAHRIHEKYPFQLHEPDGVVIMDGKDEGVYAWITANYLLNTIRADTPADTTTYAVLDLGGASTQIVFEPTFSEQTGALEEGEHKYELESGGRTHILYQHSYLDYGLMRARAHVHQLVDFMASIRNPGTGAVDTLPATVGNPCLARGTKRNIDIKDERMNTTKTVIMDGEQIGSFDACNRVIELVMAKDSICERKPCSFNGVYQPSLLDSFAYGKVLLLSYFFDRLDPLLPTNSGSSSSNTDPEDRITVSNIASIARDVCLGYDAWTARWGSNEEVMEELEDRPEWCLDLTFMHSLLTLGYEFSDERNVFIGKKIQDTELGWCLGATIAIVGSGSLKCRLIA</sequence>
<keyword evidence="10" id="KW-0472">Membrane</keyword>
<proteinExistence type="inferred from homology"/>
<dbReference type="GO" id="GO:0004382">
    <property type="term" value="F:GDP phosphatase activity"/>
    <property type="evidence" value="ECO:0007669"/>
    <property type="project" value="UniProtKB-EC"/>
</dbReference>
<dbReference type="InterPro" id="IPR000407">
    <property type="entry name" value="GDA1_CD39_NTPase"/>
</dbReference>
<dbReference type="EMBL" id="JAOTPV010000014">
    <property type="protein sequence ID" value="KAJ4475764.1"/>
    <property type="molecule type" value="Genomic_DNA"/>
</dbReference>
<keyword evidence="7" id="KW-0547">Nucleotide-binding</keyword>
<dbReference type="Gene3D" id="3.30.420.40">
    <property type="match status" value="1"/>
</dbReference>
<keyword evidence="10" id="KW-1133">Transmembrane helix</keyword>
<feature type="non-terminal residue" evidence="11">
    <location>
        <position position="1"/>
    </location>
</feature>
<organism evidence="11 12">
    <name type="scientific">Lentinula aciculospora</name>
    <dbReference type="NCBI Taxonomy" id="153920"/>
    <lineage>
        <taxon>Eukaryota</taxon>
        <taxon>Fungi</taxon>
        <taxon>Dikarya</taxon>
        <taxon>Basidiomycota</taxon>
        <taxon>Agaricomycotina</taxon>
        <taxon>Agaricomycetes</taxon>
        <taxon>Agaricomycetidae</taxon>
        <taxon>Agaricales</taxon>
        <taxon>Marasmiineae</taxon>
        <taxon>Omphalotaceae</taxon>
        <taxon>Lentinula</taxon>
    </lineage>
</organism>
<dbReference type="PANTHER" id="PTHR11782">
    <property type="entry name" value="ADENOSINE/GUANOSINE DIPHOSPHATASE"/>
    <property type="match status" value="1"/>
</dbReference>
<dbReference type="GO" id="GO:0009134">
    <property type="term" value="P:nucleoside diphosphate catabolic process"/>
    <property type="evidence" value="ECO:0007669"/>
    <property type="project" value="TreeGrafter"/>
</dbReference>
<comment type="similarity">
    <text evidence="2 8">Belongs to the GDA1/CD39 NTPase family.</text>
</comment>
<protein>
    <recommendedName>
        <fullName evidence="5">guanosine-diphosphatase</fullName>
        <ecNumber evidence="5">3.6.1.42</ecNumber>
    </recommendedName>
</protein>
<dbReference type="GO" id="GO:0017111">
    <property type="term" value="F:ribonucleoside triphosphate phosphatase activity"/>
    <property type="evidence" value="ECO:0007669"/>
    <property type="project" value="TreeGrafter"/>
</dbReference>
<dbReference type="PROSITE" id="PS01238">
    <property type="entry name" value="GDA1_CD39_NTPASE"/>
    <property type="match status" value="1"/>
</dbReference>
<evidence type="ECO:0000256" key="9">
    <source>
        <dbReference type="SAM" id="MobiDB-lite"/>
    </source>
</evidence>
<dbReference type="AlphaFoldDB" id="A0A9W9DL07"/>
<keyword evidence="7" id="KW-0067">ATP-binding</keyword>
<feature type="compositionally biased region" description="Low complexity" evidence="9">
    <location>
        <begin position="12"/>
        <end position="24"/>
    </location>
</feature>
<dbReference type="GO" id="GO:0000139">
    <property type="term" value="C:Golgi membrane"/>
    <property type="evidence" value="ECO:0007669"/>
    <property type="project" value="UniProtKB-SubCell"/>
</dbReference>
<dbReference type="PANTHER" id="PTHR11782:SF83">
    <property type="entry name" value="GUANOSINE-DIPHOSPHATASE"/>
    <property type="match status" value="1"/>
</dbReference>
<dbReference type="GO" id="GO:0045134">
    <property type="term" value="F:UDP phosphatase activity"/>
    <property type="evidence" value="ECO:0007669"/>
    <property type="project" value="TreeGrafter"/>
</dbReference>
<comment type="caution">
    <text evidence="11">The sequence shown here is derived from an EMBL/GenBank/DDBJ whole genome shotgun (WGS) entry which is preliminary data.</text>
</comment>
<dbReference type="CDD" id="cd24040">
    <property type="entry name" value="ASKHA_NBD_GDA1"/>
    <property type="match status" value="1"/>
</dbReference>
<evidence type="ECO:0000256" key="10">
    <source>
        <dbReference type="SAM" id="Phobius"/>
    </source>
</evidence>
<name>A0A9W9DL07_9AGAR</name>
<evidence type="ECO:0000256" key="4">
    <source>
        <dbReference type="ARBA" id="ARBA00037742"/>
    </source>
</evidence>
<feature type="compositionally biased region" description="Polar residues" evidence="9">
    <location>
        <begin position="153"/>
        <end position="168"/>
    </location>
</feature>
<evidence type="ECO:0000256" key="8">
    <source>
        <dbReference type="RuleBase" id="RU003833"/>
    </source>
</evidence>
<keyword evidence="12" id="KW-1185">Reference proteome</keyword>
<dbReference type="Pfam" id="PF01150">
    <property type="entry name" value="GDA1_CD39"/>
    <property type="match status" value="1"/>
</dbReference>
<dbReference type="EC" id="3.6.1.42" evidence="5"/>
<dbReference type="GO" id="GO:0005524">
    <property type="term" value="F:ATP binding"/>
    <property type="evidence" value="ECO:0007669"/>
    <property type="project" value="UniProtKB-KW"/>
</dbReference>
<keyword evidence="10" id="KW-0812">Transmembrane</keyword>
<dbReference type="GO" id="GO:0006487">
    <property type="term" value="P:protein N-linked glycosylation"/>
    <property type="evidence" value="ECO:0007669"/>
    <property type="project" value="TreeGrafter"/>
</dbReference>
<feature type="compositionally biased region" description="Polar residues" evidence="9">
    <location>
        <begin position="25"/>
        <end position="34"/>
    </location>
</feature>
<gene>
    <name evidence="11" type="ORF">J3R30DRAFT_3337055</name>
</gene>
<evidence type="ECO:0000256" key="1">
    <source>
        <dbReference type="ARBA" id="ARBA00004323"/>
    </source>
</evidence>
<dbReference type="Gene3D" id="3.30.420.150">
    <property type="entry name" value="Exopolyphosphatase. Domain 2"/>
    <property type="match status" value="1"/>
</dbReference>
<feature type="region of interest" description="Disordered" evidence="9">
    <location>
        <begin position="1"/>
        <end position="37"/>
    </location>
</feature>
<reference evidence="11" key="1">
    <citation type="submission" date="2022-08" db="EMBL/GenBank/DDBJ databases">
        <title>A Global Phylogenomic Analysis of the Shiitake Genus Lentinula.</title>
        <authorList>
            <consortium name="DOE Joint Genome Institute"/>
            <person name="Sierra-Patev S."/>
            <person name="Min B."/>
            <person name="Naranjo-Ortiz M."/>
            <person name="Looney B."/>
            <person name="Konkel Z."/>
            <person name="Slot J.C."/>
            <person name="Sakamoto Y."/>
            <person name="Steenwyk J.L."/>
            <person name="Rokas A."/>
            <person name="Carro J."/>
            <person name="Camarero S."/>
            <person name="Ferreira P."/>
            <person name="Molpeceres G."/>
            <person name="Ruiz-Duenas F.J."/>
            <person name="Serrano A."/>
            <person name="Henrissat B."/>
            <person name="Drula E."/>
            <person name="Hughes K.W."/>
            <person name="Mata J.L."/>
            <person name="Ishikawa N.K."/>
            <person name="Vargas-Isla R."/>
            <person name="Ushijima S."/>
            <person name="Smith C.A."/>
            <person name="Ahrendt S."/>
            <person name="Andreopoulos W."/>
            <person name="He G."/>
            <person name="Labutti K."/>
            <person name="Lipzen A."/>
            <person name="Ng V."/>
            <person name="Riley R."/>
            <person name="Sandor L."/>
            <person name="Barry K."/>
            <person name="Martinez A.T."/>
            <person name="Xiao Y."/>
            <person name="Gibbons J.G."/>
            <person name="Terashima K."/>
            <person name="Grigoriev I.V."/>
            <person name="Hibbett D.S."/>
        </authorList>
    </citation>
    <scope>NUCLEOTIDE SEQUENCE</scope>
    <source>
        <strain evidence="11">JLM2183</strain>
    </source>
</reference>
<feature type="transmembrane region" description="Helical" evidence="10">
    <location>
        <begin position="89"/>
        <end position="108"/>
    </location>
</feature>
<dbReference type="Proteomes" id="UP001150266">
    <property type="component" value="Unassembled WGS sequence"/>
</dbReference>
<evidence type="ECO:0000313" key="12">
    <source>
        <dbReference type="Proteomes" id="UP001150266"/>
    </source>
</evidence>
<evidence type="ECO:0000256" key="3">
    <source>
        <dbReference type="ARBA" id="ARBA00022801"/>
    </source>
</evidence>
<feature type="region of interest" description="Disordered" evidence="9">
    <location>
        <begin position="140"/>
        <end position="186"/>
    </location>
</feature>
<comment type="subcellular location">
    <subcellularLocation>
        <location evidence="1">Golgi apparatus membrane</location>
        <topology evidence="1">Single-pass type II membrane protein</topology>
    </subcellularLocation>
</comment>
<comment type="function">
    <text evidence="4">After transfer of sugars to endogenous macromolecular acceptors, the enzyme converts nucleoside diphosphates to nucleoside monophosphates which in turn exit the Golgi lumen in a coupled antiporter reaction, allowing entry of additional nucleotide sugar from the cytosol.</text>
</comment>
<dbReference type="OrthoDB" id="6372431at2759"/>
<accession>A0A9W9DL07</accession>
<evidence type="ECO:0000256" key="5">
    <source>
        <dbReference type="ARBA" id="ARBA00038903"/>
    </source>
</evidence>
<feature type="active site" description="Proton acceptor" evidence="6">
    <location>
        <position position="323"/>
    </location>
</feature>
<keyword evidence="3 8" id="KW-0378">Hydrolase</keyword>
<evidence type="ECO:0000256" key="2">
    <source>
        <dbReference type="ARBA" id="ARBA00009283"/>
    </source>
</evidence>
<evidence type="ECO:0000313" key="11">
    <source>
        <dbReference type="EMBL" id="KAJ4475764.1"/>
    </source>
</evidence>